<dbReference type="Pfam" id="PF01368">
    <property type="entry name" value="DHH"/>
    <property type="match status" value="1"/>
</dbReference>
<dbReference type="Pfam" id="PF02272">
    <property type="entry name" value="DHHA1"/>
    <property type="match status" value="1"/>
</dbReference>
<name>A0ABY5P879_9LACT</name>
<feature type="domain" description="DDH" evidence="1">
    <location>
        <begin position="21"/>
        <end position="159"/>
    </location>
</feature>
<accession>A0ABY5P879</accession>
<evidence type="ECO:0000259" key="2">
    <source>
        <dbReference type="Pfam" id="PF02272"/>
    </source>
</evidence>
<dbReference type="InterPro" id="IPR003156">
    <property type="entry name" value="DHHA1_dom"/>
</dbReference>
<dbReference type="PANTHER" id="PTHR47618:SF1">
    <property type="entry name" value="BIFUNCTIONAL OLIGORIBONUCLEASE AND PAP PHOSPHATASE NRNA"/>
    <property type="match status" value="1"/>
</dbReference>
<protein>
    <submittedName>
        <fullName evidence="3">Bifunctional oligoribonuclease/PAP phosphatase NrnA</fullName>
    </submittedName>
</protein>
<organism evidence="3 4">
    <name type="scientific">Fundicoccus culcitae</name>
    <dbReference type="NCBI Taxonomy" id="2969821"/>
    <lineage>
        <taxon>Bacteria</taxon>
        <taxon>Bacillati</taxon>
        <taxon>Bacillota</taxon>
        <taxon>Bacilli</taxon>
        <taxon>Lactobacillales</taxon>
        <taxon>Aerococcaceae</taxon>
        <taxon>Fundicoccus</taxon>
    </lineage>
</organism>
<dbReference type="InterPro" id="IPR038763">
    <property type="entry name" value="DHH_sf"/>
</dbReference>
<dbReference type="PANTHER" id="PTHR47618">
    <property type="entry name" value="BIFUNCTIONAL OLIGORIBONUCLEASE AND PAP PHOSPHATASE NRNA"/>
    <property type="match status" value="1"/>
</dbReference>
<dbReference type="Proteomes" id="UP001315967">
    <property type="component" value="Chromosome"/>
</dbReference>
<sequence>MDYIASELVEELYKLVDSSDKIIIHRHVRPDPDAIGSQLGLKKLIQNKYPQKTVLAAGSTTKGLAWLGEMDKVSEDDYQDALVIIVDTANQPRIDGKHYNKGKSLVKIDHHPDVDDFGDLQLIYPQASSVSEIITLISVYLSDRLPMTNAAARLLYAGIVADTGRFKYDATSLYTFRAASFLKEFEFDAFEINDRFELMTLDQAKFHAYVYQHLTITDDQVAYLIITRENLSEFNISEEQTDSVINLASTLEGVLSWVTFVEGDGANTRYRGRLRSKGPAINEIASRHDGGGHPKASGANAYSEAELVEIIAEMGEANRVYLQEKQEEQA</sequence>
<proteinExistence type="predicted"/>
<dbReference type="EMBL" id="CP102453">
    <property type="protein sequence ID" value="UUX34590.1"/>
    <property type="molecule type" value="Genomic_DNA"/>
</dbReference>
<dbReference type="InterPro" id="IPR001667">
    <property type="entry name" value="DDH_dom"/>
</dbReference>
<dbReference type="SUPFAM" id="SSF64182">
    <property type="entry name" value="DHH phosphoesterases"/>
    <property type="match status" value="1"/>
</dbReference>
<gene>
    <name evidence="3" type="ORF">NRE15_02765</name>
</gene>
<dbReference type="RefSeq" id="WP_313794091.1">
    <property type="nucleotide sequence ID" value="NZ_CP102453.1"/>
</dbReference>
<evidence type="ECO:0000259" key="1">
    <source>
        <dbReference type="Pfam" id="PF01368"/>
    </source>
</evidence>
<dbReference type="Gene3D" id="3.10.310.30">
    <property type="match status" value="1"/>
</dbReference>
<reference evidence="3 4" key="1">
    <citation type="submission" date="2022-08" db="EMBL/GenBank/DDBJ databases">
        <title>Aerococcaceae sp. nov isolated from spoiled eye mask.</title>
        <authorList>
            <person name="Zhou G."/>
            <person name="Xie X.-B."/>
            <person name="Shi Q.-S."/>
            <person name="Wang Y.-S."/>
            <person name="Wen X."/>
            <person name="Peng H."/>
            <person name="Yang X.-J."/>
            <person name="Tao H.-B."/>
            <person name="Huang X.-M."/>
        </authorList>
    </citation>
    <scope>NUCLEOTIDE SEQUENCE [LARGE SCALE GENOMIC DNA]</scope>
    <source>
        <strain evidence="4">DM20194951</strain>
    </source>
</reference>
<evidence type="ECO:0000313" key="3">
    <source>
        <dbReference type="EMBL" id="UUX34590.1"/>
    </source>
</evidence>
<dbReference type="InterPro" id="IPR051319">
    <property type="entry name" value="Oligoribo/pAp-PDE_c-di-AMP_PDE"/>
</dbReference>
<keyword evidence="4" id="KW-1185">Reference proteome</keyword>
<feature type="domain" description="DHHA1" evidence="2">
    <location>
        <begin position="220"/>
        <end position="315"/>
    </location>
</feature>
<evidence type="ECO:0000313" key="4">
    <source>
        <dbReference type="Proteomes" id="UP001315967"/>
    </source>
</evidence>
<dbReference type="Gene3D" id="3.90.1640.10">
    <property type="entry name" value="inorganic pyrophosphatase (n-terminal core)"/>
    <property type="match status" value="1"/>
</dbReference>